<evidence type="ECO:0000313" key="2">
    <source>
        <dbReference type="Proteomes" id="UP001066276"/>
    </source>
</evidence>
<sequence>MADAPWAWGCSDEGVQCPLKLHWQDNEGTGSGLGQTWGLTALPIANRLRQGAEEGTPGPIFNWRQEDRAGRVHMWSSGRSGALVGRP</sequence>
<name>A0AAV7TPC7_PLEWA</name>
<comment type="caution">
    <text evidence="1">The sequence shown here is derived from an EMBL/GenBank/DDBJ whole genome shotgun (WGS) entry which is preliminary data.</text>
</comment>
<proteinExistence type="predicted"/>
<protein>
    <submittedName>
        <fullName evidence="1">Uncharacterized protein</fullName>
    </submittedName>
</protein>
<reference evidence="1" key="1">
    <citation type="journal article" date="2022" name="bioRxiv">
        <title>Sequencing and chromosome-scale assembly of the giantPleurodeles waltlgenome.</title>
        <authorList>
            <person name="Brown T."/>
            <person name="Elewa A."/>
            <person name="Iarovenko S."/>
            <person name="Subramanian E."/>
            <person name="Araus A.J."/>
            <person name="Petzold A."/>
            <person name="Susuki M."/>
            <person name="Suzuki K.-i.T."/>
            <person name="Hayashi T."/>
            <person name="Toyoda A."/>
            <person name="Oliveira C."/>
            <person name="Osipova E."/>
            <person name="Leigh N.D."/>
            <person name="Simon A."/>
            <person name="Yun M.H."/>
        </authorList>
    </citation>
    <scope>NUCLEOTIDE SEQUENCE</scope>
    <source>
        <strain evidence="1">20211129_DDA</strain>
        <tissue evidence="1">Liver</tissue>
    </source>
</reference>
<evidence type="ECO:0000313" key="1">
    <source>
        <dbReference type="EMBL" id="KAJ1177557.1"/>
    </source>
</evidence>
<accession>A0AAV7TPC7</accession>
<dbReference type="AlphaFoldDB" id="A0AAV7TPC7"/>
<organism evidence="1 2">
    <name type="scientific">Pleurodeles waltl</name>
    <name type="common">Iberian ribbed newt</name>
    <dbReference type="NCBI Taxonomy" id="8319"/>
    <lineage>
        <taxon>Eukaryota</taxon>
        <taxon>Metazoa</taxon>
        <taxon>Chordata</taxon>
        <taxon>Craniata</taxon>
        <taxon>Vertebrata</taxon>
        <taxon>Euteleostomi</taxon>
        <taxon>Amphibia</taxon>
        <taxon>Batrachia</taxon>
        <taxon>Caudata</taxon>
        <taxon>Salamandroidea</taxon>
        <taxon>Salamandridae</taxon>
        <taxon>Pleurodelinae</taxon>
        <taxon>Pleurodeles</taxon>
    </lineage>
</organism>
<dbReference type="Proteomes" id="UP001066276">
    <property type="component" value="Chromosome 3_2"/>
</dbReference>
<gene>
    <name evidence="1" type="ORF">NDU88_002810</name>
</gene>
<dbReference type="EMBL" id="JANPWB010000006">
    <property type="protein sequence ID" value="KAJ1177557.1"/>
    <property type="molecule type" value="Genomic_DNA"/>
</dbReference>
<keyword evidence="2" id="KW-1185">Reference proteome</keyword>